<dbReference type="InterPro" id="IPR011332">
    <property type="entry name" value="Ribosomal_zn-bd"/>
</dbReference>
<dbReference type="SUPFAM" id="SSF57829">
    <property type="entry name" value="Zn-binding ribosomal proteins"/>
    <property type="match status" value="1"/>
</dbReference>
<name>A0A1I0P920_9EURY</name>
<dbReference type="Pfam" id="PF13240">
    <property type="entry name" value="Zn_Ribbon_1"/>
    <property type="match status" value="1"/>
</dbReference>
<dbReference type="AlphaFoldDB" id="A0A1I0P920"/>
<dbReference type="STRING" id="355548.SAMN04487945_1483"/>
<dbReference type="EMBL" id="FOJA01000001">
    <property type="protein sequence ID" value="SEW10599.1"/>
    <property type="molecule type" value="Genomic_DNA"/>
</dbReference>
<dbReference type="Proteomes" id="UP000198518">
    <property type="component" value="Unassembled WGS sequence"/>
</dbReference>
<dbReference type="GO" id="GO:0006412">
    <property type="term" value="P:translation"/>
    <property type="evidence" value="ECO:0007669"/>
    <property type="project" value="InterPro"/>
</dbReference>
<dbReference type="InterPro" id="IPR038587">
    <property type="entry name" value="Ribosomal_eL40_sf"/>
</dbReference>
<proteinExistence type="predicted"/>
<sequence length="50" mass="5491">MNALARLKRAFSVQSETTTVVECRHCGTPLQADAESCQECGSSEIARYEL</sequence>
<evidence type="ECO:0000313" key="2">
    <source>
        <dbReference type="EMBL" id="SEW10599.1"/>
    </source>
</evidence>
<dbReference type="OrthoDB" id="295069at2157"/>
<dbReference type="RefSeq" id="WP_177170796.1">
    <property type="nucleotide sequence ID" value="NZ_FOJA01000001.1"/>
</dbReference>
<organism evidence="2 3">
    <name type="scientific">Halobacterium jilantaiense</name>
    <dbReference type="NCBI Taxonomy" id="355548"/>
    <lineage>
        <taxon>Archaea</taxon>
        <taxon>Methanobacteriati</taxon>
        <taxon>Methanobacteriota</taxon>
        <taxon>Stenosarchaea group</taxon>
        <taxon>Halobacteria</taxon>
        <taxon>Halobacteriales</taxon>
        <taxon>Halobacteriaceae</taxon>
        <taxon>Halobacterium</taxon>
    </lineage>
</organism>
<evidence type="ECO:0000259" key="1">
    <source>
        <dbReference type="Pfam" id="PF13240"/>
    </source>
</evidence>
<protein>
    <recommendedName>
        <fullName evidence="1">Zinc-ribbon domain-containing protein</fullName>
    </recommendedName>
</protein>
<gene>
    <name evidence="2" type="ORF">SAMN04487945_1483</name>
</gene>
<accession>A0A1I0P920</accession>
<feature type="domain" description="Zinc-ribbon" evidence="1">
    <location>
        <begin position="23"/>
        <end position="42"/>
    </location>
</feature>
<evidence type="ECO:0000313" key="3">
    <source>
        <dbReference type="Proteomes" id="UP000198518"/>
    </source>
</evidence>
<keyword evidence="3" id="KW-1185">Reference proteome</keyword>
<dbReference type="InterPro" id="IPR026870">
    <property type="entry name" value="Zinc_ribbon_dom"/>
</dbReference>
<reference evidence="2 3" key="1">
    <citation type="submission" date="2016-10" db="EMBL/GenBank/DDBJ databases">
        <authorList>
            <person name="de Groot N.N."/>
        </authorList>
    </citation>
    <scope>NUCLEOTIDE SEQUENCE [LARGE SCALE GENOMIC DNA]</scope>
    <source>
        <strain evidence="2 3">CGMCC 1.5337</strain>
    </source>
</reference>
<dbReference type="Gene3D" id="4.10.1060.50">
    <property type="match status" value="1"/>
</dbReference>